<gene>
    <name evidence="1" type="ORF">FHS31_001905</name>
</gene>
<evidence type="ECO:0000313" key="1">
    <source>
        <dbReference type="EMBL" id="NIJ08288.1"/>
    </source>
</evidence>
<name>A0ABX0TRY8_9SPHN</name>
<protein>
    <submittedName>
        <fullName evidence="1">Uncharacterized protein</fullName>
    </submittedName>
</protein>
<proteinExistence type="predicted"/>
<evidence type="ECO:0000313" key="2">
    <source>
        <dbReference type="Proteomes" id="UP000727456"/>
    </source>
</evidence>
<organism evidence="1 2">
    <name type="scientific">Sphingomonas vulcanisoli</name>
    <dbReference type="NCBI Taxonomy" id="1658060"/>
    <lineage>
        <taxon>Bacteria</taxon>
        <taxon>Pseudomonadati</taxon>
        <taxon>Pseudomonadota</taxon>
        <taxon>Alphaproteobacteria</taxon>
        <taxon>Sphingomonadales</taxon>
        <taxon>Sphingomonadaceae</taxon>
        <taxon>Sphingomonas</taxon>
    </lineage>
</organism>
<dbReference type="EMBL" id="JAAOZC010000004">
    <property type="protein sequence ID" value="NIJ08288.1"/>
    <property type="molecule type" value="Genomic_DNA"/>
</dbReference>
<accession>A0ABX0TRY8</accession>
<keyword evidence="2" id="KW-1185">Reference proteome</keyword>
<reference evidence="1 2" key="1">
    <citation type="submission" date="2020-03" db="EMBL/GenBank/DDBJ databases">
        <title>Genomic Encyclopedia of Type Strains, Phase III (KMG-III): the genomes of soil and plant-associated and newly described type strains.</title>
        <authorList>
            <person name="Whitman W."/>
        </authorList>
    </citation>
    <scope>NUCLEOTIDE SEQUENCE [LARGE SCALE GENOMIC DNA]</scope>
    <source>
        <strain evidence="1 2">CECT 8804</strain>
    </source>
</reference>
<sequence>MRQTLNYLFLIVGLPVVLVLMTIPRGRAWLYELVNW</sequence>
<dbReference type="Proteomes" id="UP000727456">
    <property type="component" value="Unassembled WGS sequence"/>
</dbReference>
<comment type="caution">
    <text evidence="1">The sequence shown here is derived from an EMBL/GenBank/DDBJ whole genome shotgun (WGS) entry which is preliminary data.</text>
</comment>